<evidence type="ECO:0000313" key="1">
    <source>
        <dbReference type="EMBL" id="MBL6458989.1"/>
    </source>
</evidence>
<dbReference type="Proteomes" id="UP000606490">
    <property type="component" value="Unassembled WGS sequence"/>
</dbReference>
<dbReference type="PANTHER" id="PTHR43194:SF5">
    <property type="entry name" value="PIMELOYL-[ACYL-CARRIER PROTEIN] METHYL ESTER ESTERASE"/>
    <property type="match status" value="1"/>
</dbReference>
<reference evidence="1 2" key="1">
    <citation type="submission" date="2021-01" db="EMBL/GenBank/DDBJ databases">
        <title>Belnapia mucosa sp. nov. and Belnapia arida sp. nov., isolated from the Tabernas Desert (Almeria, Spain).</title>
        <authorList>
            <person name="Molina-Menor E."/>
            <person name="Vidal-Verdu A."/>
            <person name="Calonge A."/>
            <person name="Satari L."/>
            <person name="Pereto Magraner J."/>
            <person name="Porcar Miralles M."/>
        </authorList>
    </citation>
    <scope>NUCLEOTIDE SEQUENCE [LARGE SCALE GENOMIC DNA]</scope>
    <source>
        <strain evidence="1 2">T6</strain>
    </source>
</reference>
<dbReference type="EMBL" id="JAEUXJ010000023">
    <property type="protein sequence ID" value="MBL6458989.1"/>
    <property type="molecule type" value="Genomic_DNA"/>
</dbReference>
<protein>
    <submittedName>
        <fullName evidence="1">Esterase</fullName>
    </submittedName>
</protein>
<gene>
    <name evidence="1" type="ORF">JMJ55_27030</name>
</gene>
<organism evidence="1 2">
    <name type="scientific">Belnapia mucosa</name>
    <dbReference type="NCBI Taxonomy" id="2804532"/>
    <lineage>
        <taxon>Bacteria</taxon>
        <taxon>Pseudomonadati</taxon>
        <taxon>Pseudomonadota</taxon>
        <taxon>Alphaproteobacteria</taxon>
        <taxon>Acetobacterales</taxon>
        <taxon>Roseomonadaceae</taxon>
        <taxon>Belnapia</taxon>
    </lineage>
</organism>
<comment type="caution">
    <text evidence="1">The sequence shown here is derived from an EMBL/GenBank/DDBJ whole genome shotgun (WGS) entry which is preliminary data.</text>
</comment>
<proteinExistence type="predicted"/>
<dbReference type="InterPro" id="IPR050228">
    <property type="entry name" value="Carboxylesterase_BioH"/>
</dbReference>
<evidence type="ECO:0000313" key="2">
    <source>
        <dbReference type="Proteomes" id="UP000606490"/>
    </source>
</evidence>
<dbReference type="RefSeq" id="WP_202828724.1">
    <property type="nucleotide sequence ID" value="NZ_JAEUXJ010000023.1"/>
</dbReference>
<dbReference type="PANTHER" id="PTHR43194">
    <property type="entry name" value="HYDROLASE ALPHA/BETA FOLD FAMILY"/>
    <property type="match status" value="1"/>
</dbReference>
<keyword evidence="2" id="KW-1185">Reference proteome</keyword>
<dbReference type="Gene3D" id="3.40.50.1820">
    <property type="entry name" value="alpha/beta hydrolase"/>
    <property type="match status" value="1"/>
</dbReference>
<name>A0ABS1VE29_9PROT</name>
<dbReference type="InterPro" id="IPR029058">
    <property type="entry name" value="AB_hydrolase_fold"/>
</dbReference>
<accession>A0ABS1VE29</accession>
<sequence>MTGANWETKPDGKPGWQQFFLAAGYNTYVSDAVERGRSGWSRFPEIYKGEPLFRTKREAWELFRFGPAGSWSGEAAQRRPFEDQQFPLEAFDQFAKQMVPRWVTNDAATQAAYDALVKRVGPCILVVHSQSGKFGYTAALNNPDLVKALIVVEPSGAPNPEKVEAARIKGVPQLVIWGDYLDRVPFWTNLLRANERWRDAVTAAGGEIEWLDLPEVGVRGNSHMLMMDHNSDEVAQLIHAWIGKQGFWDTR</sequence>
<dbReference type="SUPFAM" id="SSF53474">
    <property type="entry name" value="alpha/beta-Hydrolases"/>
    <property type="match status" value="1"/>
</dbReference>